<dbReference type="EMBL" id="CAJHJT010000034">
    <property type="protein sequence ID" value="CAD7006685.1"/>
    <property type="molecule type" value="Genomic_DNA"/>
</dbReference>
<comment type="caution">
    <text evidence="1">The sequence shown here is derived from an EMBL/GenBank/DDBJ whole genome shotgun (WGS) entry which is preliminary data.</text>
</comment>
<feature type="non-terminal residue" evidence="1">
    <location>
        <position position="1"/>
    </location>
</feature>
<keyword evidence="2" id="KW-1185">Reference proteome</keyword>
<gene>
    <name evidence="1" type="ORF">CCAP1982_LOCUS14985</name>
</gene>
<dbReference type="AlphaFoldDB" id="A0A811V892"/>
<evidence type="ECO:0000313" key="2">
    <source>
        <dbReference type="Proteomes" id="UP000606786"/>
    </source>
</evidence>
<name>A0A811V892_CERCA</name>
<proteinExistence type="predicted"/>
<accession>A0A811V892</accession>
<dbReference type="Proteomes" id="UP000606786">
    <property type="component" value="Unassembled WGS sequence"/>
</dbReference>
<protein>
    <submittedName>
        <fullName evidence="1">(Mediterranean fruit fly) hypothetical protein</fullName>
    </submittedName>
</protein>
<organism evidence="1 2">
    <name type="scientific">Ceratitis capitata</name>
    <name type="common">Mediterranean fruit fly</name>
    <name type="synonym">Tephritis capitata</name>
    <dbReference type="NCBI Taxonomy" id="7213"/>
    <lineage>
        <taxon>Eukaryota</taxon>
        <taxon>Metazoa</taxon>
        <taxon>Ecdysozoa</taxon>
        <taxon>Arthropoda</taxon>
        <taxon>Hexapoda</taxon>
        <taxon>Insecta</taxon>
        <taxon>Pterygota</taxon>
        <taxon>Neoptera</taxon>
        <taxon>Endopterygota</taxon>
        <taxon>Diptera</taxon>
        <taxon>Brachycera</taxon>
        <taxon>Muscomorpha</taxon>
        <taxon>Tephritoidea</taxon>
        <taxon>Tephritidae</taxon>
        <taxon>Ceratitis</taxon>
        <taxon>Ceratitis</taxon>
    </lineage>
</organism>
<evidence type="ECO:0000313" key="1">
    <source>
        <dbReference type="EMBL" id="CAD7006685.1"/>
    </source>
</evidence>
<sequence>KAIITTDDIQIWASSTIENKPITSILQQVLRQLSVIEANDIEFYMMAQKKTTESMAESIQR</sequence>
<reference evidence="1" key="1">
    <citation type="submission" date="2020-11" db="EMBL/GenBank/DDBJ databases">
        <authorList>
            <person name="Whitehead M."/>
        </authorList>
    </citation>
    <scope>NUCLEOTIDE SEQUENCE</scope>
    <source>
        <strain evidence="1">EGII</strain>
    </source>
</reference>